<evidence type="ECO:0000313" key="2">
    <source>
        <dbReference type="EMBL" id="SDM81712.1"/>
    </source>
</evidence>
<proteinExistence type="predicted"/>
<dbReference type="PROSITE" id="PS51257">
    <property type="entry name" value="PROKAR_LIPOPROTEIN"/>
    <property type="match status" value="1"/>
</dbReference>
<reference evidence="3" key="1">
    <citation type="submission" date="2016-10" db="EMBL/GenBank/DDBJ databases">
        <authorList>
            <person name="Varghese N."/>
            <person name="Submissions S."/>
        </authorList>
    </citation>
    <scope>NUCLEOTIDE SEQUENCE [LARGE SCALE GENOMIC DNA]</scope>
    <source>
        <strain evidence="3">CGMCC 1.10119</strain>
    </source>
</reference>
<keyword evidence="3" id="KW-1185">Reference proteome</keyword>
<dbReference type="Proteomes" id="UP000199451">
    <property type="component" value="Unassembled WGS sequence"/>
</dbReference>
<dbReference type="RefSeq" id="WP_089698162.1">
    <property type="nucleotide sequence ID" value="NZ_FNHL01000003.1"/>
</dbReference>
<evidence type="ECO:0000313" key="3">
    <source>
        <dbReference type="Proteomes" id="UP000199451"/>
    </source>
</evidence>
<gene>
    <name evidence="2" type="ORF">SAMN04487949_2687</name>
</gene>
<sequence length="335" mass="36149">MRRRALLSTLGVGLLGGCVADGPGGSDGGSTTDRTTAPTTDEPTADDSTTTTTPRTPDVGVPASETAGPPWGDDVMRVVAWPDVTDGTPIAMRPATQEASLPTAMVDITLANETDVRFDTNFHHWGLWKRVDGEWFYLAPQYWPEPAMSLDTGESHTWTLSVDNTQLDGNVIQNGGSKDDISLVGLGGGTYAFTTHGNFATEDYEHAHGFAARVDLAGEPVELVPTSDVTATIRDGDAIVVEVDRGDDGGSEEVAYTVRRLADDAVVDAEPRRIVTEQALRSRVLRDTLSFFEEGVERVHLRGLETHLNPFGFDAEEPQVLAYAGRRYRITSETA</sequence>
<protein>
    <submittedName>
        <fullName evidence="2">Uncharacterized protein</fullName>
    </submittedName>
</protein>
<organism evidence="2 3">
    <name type="scientific">Halogranum gelatinilyticum</name>
    <dbReference type="NCBI Taxonomy" id="660521"/>
    <lineage>
        <taxon>Archaea</taxon>
        <taxon>Methanobacteriati</taxon>
        <taxon>Methanobacteriota</taxon>
        <taxon>Stenosarchaea group</taxon>
        <taxon>Halobacteria</taxon>
        <taxon>Halobacteriales</taxon>
        <taxon>Haloferacaceae</taxon>
    </lineage>
</organism>
<evidence type="ECO:0000256" key="1">
    <source>
        <dbReference type="SAM" id="MobiDB-lite"/>
    </source>
</evidence>
<dbReference type="EMBL" id="FNHL01000003">
    <property type="protein sequence ID" value="SDM81712.1"/>
    <property type="molecule type" value="Genomic_DNA"/>
</dbReference>
<dbReference type="OrthoDB" id="201863at2157"/>
<accession>A0A1G9WB35</accession>
<name>A0A1G9WB35_9EURY</name>
<feature type="compositionally biased region" description="Low complexity" evidence="1">
    <location>
        <begin position="29"/>
        <end position="58"/>
    </location>
</feature>
<feature type="region of interest" description="Disordered" evidence="1">
    <location>
        <begin position="16"/>
        <end position="73"/>
    </location>
</feature>
<dbReference type="AlphaFoldDB" id="A0A1G9WB35"/>